<protein>
    <recommendedName>
        <fullName evidence="4">Transglycosylase SLT domain-containing protein</fullName>
    </recommendedName>
</protein>
<dbReference type="SUPFAM" id="SSF53955">
    <property type="entry name" value="Lysozyme-like"/>
    <property type="match status" value="1"/>
</dbReference>
<evidence type="ECO:0000313" key="3">
    <source>
        <dbReference type="Proteomes" id="UP000239724"/>
    </source>
</evidence>
<dbReference type="InterPro" id="IPR023346">
    <property type="entry name" value="Lysozyme-like_dom_sf"/>
</dbReference>
<organism evidence="2 3">
    <name type="scientific">Rhodopila globiformis</name>
    <name type="common">Rhodopseudomonas globiformis</name>
    <dbReference type="NCBI Taxonomy" id="1071"/>
    <lineage>
        <taxon>Bacteria</taxon>
        <taxon>Pseudomonadati</taxon>
        <taxon>Pseudomonadota</taxon>
        <taxon>Alphaproteobacteria</taxon>
        <taxon>Acetobacterales</taxon>
        <taxon>Acetobacteraceae</taxon>
        <taxon>Rhodopila</taxon>
    </lineage>
</organism>
<keyword evidence="3" id="KW-1185">Reference proteome</keyword>
<keyword evidence="1" id="KW-0732">Signal</keyword>
<dbReference type="Proteomes" id="UP000239724">
    <property type="component" value="Unassembled WGS sequence"/>
</dbReference>
<dbReference type="OrthoDB" id="5945995at2"/>
<evidence type="ECO:0000256" key="1">
    <source>
        <dbReference type="SAM" id="SignalP"/>
    </source>
</evidence>
<name>A0A2S6MW23_RHOGL</name>
<evidence type="ECO:0000313" key="2">
    <source>
        <dbReference type="EMBL" id="PPQ26549.1"/>
    </source>
</evidence>
<reference evidence="2 3" key="1">
    <citation type="journal article" date="2018" name="Arch. Microbiol.">
        <title>New insights into the metabolic potential of the phototrophic purple bacterium Rhodopila globiformis DSM 161(T) from its draft genome sequence and evidence for a vanadium-dependent nitrogenase.</title>
        <authorList>
            <person name="Imhoff J.F."/>
            <person name="Rahn T."/>
            <person name="Kunzel S."/>
            <person name="Neulinger S.C."/>
        </authorList>
    </citation>
    <scope>NUCLEOTIDE SEQUENCE [LARGE SCALE GENOMIC DNA]</scope>
    <source>
        <strain evidence="2 3">DSM 161</strain>
    </source>
</reference>
<dbReference type="RefSeq" id="WP_158258685.1">
    <property type="nucleotide sequence ID" value="NZ_NHRY01000269.1"/>
</dbReference>
<feature type="signal peptide" evidence="1">
    <location>
        <begin position="1"/>
        <end position="23"/>
    </location>
</feature>
<sequence>MPHRHRIAIALACAVTLAVPAAARDMPDNPLLACDRAAARAEADWHLPEGLLSAIGIVESGRGDLGTGRPVPWPWSINTDGRGYVMPGKAEAIAAIRAFQDVGRRAIDVGCFQVDLFYHPEAFPSLEAALDPDANAQAAARILTLTRLRGNSWDLAIALYHSASPLLGAQYLRQVQAAWAWTRGRGPVAQAAAYAVLLSPAARQVQVISVADPPAASANLPRVLGPQGATGPLQWTAMPQAALPIVLVPRAGGRHGGKATRFVPRPAG</sequence>
<dbReference type="EMBL" id="NHRY01000269">
    <property type="protein sequence ID" value="PPQ26549.1"/>
    <property type="molecule type" value="Genomic_DNA"/>
</dbReference>
<comment type="caution">
    <text evidence="2">The sequence shown here is derived from an EMBL/GenBank/DDBJ whole genome shotgun (WGS) entry which is preliminary data.</text>
</comment>
<evidence type="ECO:0008006" key="4">
    <source>
        <dbReference type="Google" id="ProtNLM"/>
    </source>
</evidence>
<proteinExistence type="predicted"/>
<accession>A0A2S6MW23</accession>
<dbReference type="AlphaFoldDB" id="A0A2S6MW23"/>
<feature type="chain" id="PRO_5015630143" description="Transglycosylase SLT domain-containing protein" evidence="1">
    <location>
        <begin position="24"/>
        <end position="268"/>
    </location>
</feature>
<gene>
    <name evidence="2" type="ORF">CCS01_29790</name>
</gene>